<feature type="transmembrane region" description="Helical" evidence="2">
    <location>
        <begin position="191"/>
        <end position="215"/>
    </location>
</feature>
<dbReference type="Gene3D" id="1.20.1250.20">
    <property type="entry name" value="MFS general substrate transporter like domains"/>
    <property type="match status" value="1"/>
</dbReference>
<feature type="transmembrane region" description="Helical" evidence="2">
    <location>
        <begin position="90"/>
        <end position="108"/>
    </location>
</feature>
<dbReference type="InterPro" id="IPR036259">
    <property type="entry name" value="MFS_trans_sf"/>
</dbReference>
<comment type="caution">
    <text evidence="3">The sequence shown here is derived from an EMBL/GenBank/DDBJ whole genome shotgun (WGS) entry which is preliminary data.</text>
</comment>
<dbReference type="Pfam" id="PF13347">
    <property type="entry name" value="MFS_2"/>
    <property type="match status" value="1"/>
</dbReference>
<name>A0A8S4MPW6_BRALA</name>
<dbReference type="SUPFAM" id="SSF103473">
    <property type="entry name" value="MFS general substrate transporter"/>
    <property type="match status" value="1"/>
</dbReference>
<proteinExistence type="inferred from homology"/>
<dbReference type="GO" id="GO:0015293">
    <property type="term" value="F:symporter activity"/>
    <property type="evidence" value="ECO:0007669"/>
    <property type="project" value="InterPro"/>
</dbReference>
<dbReference type="OrthoDB" id="10172333at2759"/>
<sequence>MREEGYGNARDTLVMYASNEPRERDTLNAYNIRGQQQSSCFPIDDIKQLARHRPFLVLFVIEALLELGIYTKQINTALMLQYTFGMSGQVFYVLFVYMAAAVVAIFLWNLALRRIGRKKVICLGILLCLLPHNAALLIATEDLLGTALRPFIYASSVLGGAGEGCMYISLSVMHTDVIDDFELKTYRKMAPVLYSLWLFSRGVMDAISAAASNGILQAANYNAHNCVQPNTVKQALRYVTAGTPPAVYVIALLFIWLYPITEESRTKTKMALDARRAAADEEERDVLTSTDDASVQEIV</sequence>
<feature type="transmembrane region" description="Helical" evidence="2">
    <location>
        <begin position="120"/>
        <end position="139"/>
    </location>
</feature>
<evidence type="ECO:0000313" key="4">
    <source>
        <dbReference type="Proteomes" id="UP000838412"/>
    </source>
</evidence>
<dbReference type="GO" id="GO:0005886">
    <property type="term" value="C:plasma membrane"/>
    <property type="evidence" value="ECO:0007669"/>
    <property type="project" value="TreeGrafter"/>
</dbReference>
<feature type="transmembrane region" description="Helical" evidence="2">
    <location>
        <begin position="235"/>
        <end position="260"/>
    </location>
</feature>
<evidence type="ECO:0000313" key="3">
    <source>
        <dbReference type="EMBL" id="CAH1277678.1"/>
    </source>
</evidence>
<dbReference type="GO" id="GO:0008643">
    <property type="term" value="P:carbohydrate transport"/>
    <property type="evidence" value="ECO:0007669"/>
    <property type="project" value="InterPro"/>
</dbReference>
<keyword evidence="2" id="KW-0472">Membrane</keyword>
<dbReference type="Proteomes" id="UP000838412">
    <property type="component" value="Unassembled WGS sequence"/>
</dbReference>
<gene>
    <name evidence="3" type="primary">MFSD2A</name>
    <name evidence="3" type="ORF">BLAG_LOCUS26399</name>
</gene>
<dbReference type="PANTHER" id="PTHR11328">
    <property type="entry name" value="MAJOR FACILITATOR SUPERFAMILY DOMAIN-CONTAINING PROTEIN"/>
    <property type="match status" value="1"/>
</dbReference>
<evidence type="ECO:0000256" key="2">
    <source>
        <dbReference type="SAM" id="Phobius"/>
    </source>
</evidence>
<feature type="transmembrane region" description="Helical" evidence="2">
    <location>
        <begin position="151"/>
        <end position="170"/>
    </location>
</feature>
<dbReference type="InterPro" id="IPR039672">
    <property type="entry name" value="MFS_2"/>
</dbReference>
<feature type="transmembrane region" description="Helical" evidence="2">
    <location>
        <begin position="54"/>
        <end position="70"/>
    </location>
</feature>
<comment type="similarity">
    <text evidence="1">Belongs to the major facilitator superfamily.</text>
</comment>
<dbReference type="EMBL" id="CAKMNS010000441">
    <property type="protein sequence ID" value="CAH1277678.1"/>
    <property type="molecule type" value="Genomic_DNA"/>
</dbReference>
<keyword evidence="4" id="KW-1185">Reference proteome</keyword>
<organism evidence="3 4">
    <name type="scientific">Branchiostoma lanceolatum</name>
    <name type="common">Common lancelet</name>
    <name type="synonym">Amphioxus lanceolatum</name>
    <dbReference type="NCBI Taxonomy" id="7740"/>
    <lineage>
        <taxon>Eukaryota</taxon>
        <taxon>Metazoa</taxon>
        <taxon>Chordata</taxon>
        <taxon>Cephalochordata</taxon>
        <taxon>Leptocardii</taxon>
        <taxon>Amphioxiformes</taxon>
        <taxon>Branchiostomatidae</taxon>
        <taxon>Branchiostoma</taxon>
    </lineage>
</organism>
<accession>A0A8S4MPW6</accession>
<reference evidence="3" key="1">
    <citation type="submission" date="2022-01" db="EMBL/GenBank/DDBJ databases">
        <authorList>
            <person name="Braso-Vives M."/>
        </authorList>
    </citation>
    <scope>NUCLEOTIDE SEQUENCE</scope>
</reference>
<dbReference type="AlphaFoldDB" id="A0A8S4MPW6"/>
<keyword evidence="2" id="KW-0812">Transmembrane</keyword>
<dbReference type="PANTHER" id="PTHR11328:SF24">
    <property type="entry name" value="MAJOR FACILITATOR SUPERFAMILY (MFS) PROFILE DOMAIN-CONTAINING PROTEIN"/>
    <property type="match status" value="1"/>
</dbReference>
<evidence type="ECO:0000256" key="1">
    <source>
        <dbReference type="ARBA" id="ARBA00008335"/>
    </source>
</evidence>
<protein>
    <submittedName>
        <fullName evidence="3">MFSD2A protein</fullName>
    </submittedName>
</protein>
<keyword evidence="2" id="KW-1133">Transmembrane helix</keyword>